<keyword evidence="3 5" id="KW-0687">Ribonucleoprotein</keyword>
<dbReference type="InterPro" id="IPR036373">
    <property type="entry name" value="Ribosomal_bL17_sf"/>
</dbReference>
<dbReference type="GO" id="GO:0003735">
    <property type="term" value="F:structural constituent of ribosome"/>
    <property type="evidence" value="ECO:0007669"/>
    <property type="project" value="InterPro"/>
</dbReference>
<dbReference type="STRING" id="1306947.J120_03335"/>
<sequence>MNHQNGRKKLNVKSSHKRSLMRNQVIHLITFGTLTSTRANVKEVQRLAERLVTIAKEGNTFNARRRAKSMLPYKEEALIKLFKEIAPVYATRAGGYTRVIPLGQRMSDTATIAKLEWV</sequence>
<evidence type="ECO:0000313" key="8">
    <source>
        <dbReference type="Proteomes" id="UP000032214"/>
    </source>
</evidence>
<dbReference type="PANTHER" id="PTHR14413:SF16">
    <property type="entry name" value="LARGE RIBOSOMAL SUBUNIT PROTEIN BL17M"/>
    <property type="match status" value="1"/>
</dbReference>
<organism evidence="7 8">
    <name type="scientific">candidate division TM6 bacterium JCVI TM6SC1</name>
    <dbReference type="NCBI Taxonomy" id="1306947"/>
    <lineage>
        <taxon>Bacteria</taxon>
        <taxon>Candidatus Babelota</taxon>
        <taxon>Vermiphilus</taxon>
    </lineage>
</organism>
<evidence type="ECO:0000256" key="1">
    <source>
        <dbReference type="ARBA" id="ARBA00008777"/>
    </source>
</evidence>
<evidence type="ECO:0000256" key="6">
    <source>
        <dbReference type="RuleBase" id="RU000661"/>
    </source>
</evidence>
<dbReference type="GO" id="GO:0015934">
    <property type="term" value="C:large ribosomal subunit"/>
    <property type="evidence" value="ECO:0007669"/>
    <property type="project" value="TreeGrafter"/>
</dbReference>
<evidence type="ECO:0000256" key="4">
    <source>
        <dbReference type="ARBA" id="ARBA00035494"/>
    </source>
</evidence>
<reference evidence="7 8" key="1">
    <citation type="journal article" date="2013" name="Proc. Natl. Acad. Sci. U.S.A.">
        <title>Candidate phylum TM6 genome recovered from a hospital sink biofilm provides genomic insights into this uncultivated phylum.</title>
        <authorList>
            <person name="McLean J.S."/>
            <person name="Lombardo M.J."/>
            <person name="Badger J.H."/>
            <person name="Edlund A."/>
            <person name="Novotny M."/>
            <person name="Yee-Greenbaum J."/>
            <person name="Vyahhi N."/>
            <person name="Hall A.P."/>
            <person name="Yang Y."/>
            <person name="Dupont C.L."/>
            <person name="Ziegler M.G."/>
            <person name="Chitsaz H."/>
            <person name="Allen A.E."/>
            <person name="Yooseph S."/>
            <person name="Tesler G."/>
            <person name="Pevzner P.A."/>
            <person name="Friedman R.M."/>
            <person name="Nealson K.H."/>
            <person name="Venter J.C."/>
            <person name="Lasken R.S."/>
        </authorList>
    </citation>
    <scope>NUCLEOTIDE SEQUENCE [LARGE SCALE GENOMIC DNA]</scope>
    <source>
        <strain evidence="7 8">TM6SC1</strain>
    </source>
</reference>
<dbReference type="PANTHER" id="PTHR14413">
    <property type="entry name" value="RIBOSOMAL PROTEIN L17"/>
    <property type="match status" value="1"/>
</dbReference>
<evidence type="ECO:0000313" key="7">
    <source>
        <dbReference type="EMBL" id="KIX85311.1"/>
    </source>
</evidence>
<dbReference type="Pfam" id="PF01196">
    <property type="entry name" value="Ribosomal_L17"/>
    <property type="match status" value="1"/>
</dbReference>
<evidence type="ECO:0000256" key="5">
    <source>
        <dbReference type="RuleBase" id="RU000660"/>
    </source>
</evidence>
<dbReference type="Proteomes" id="UP000032214">
    <property type="component" value="Unassembled WGS sequence"/>
</dbReference>
<protein>
    <recommendedName>
        <fullName evidence="4 6">50S ribosomal protein L17</fullName>
    </recommendedName>
</protein>
<keyword evidence="8" id="KW-1185">Reference proteome</keyword>
<dbReference type="AlphaFoldDB" id="A0A0D2JE55"/>
<accession>A0A0D2JE55</accession>
<comment type="similarity">
    <text evidence="1 5">Belongs to the bacterial ribosomal protein bL17 family.</text>
</comment>
<dbReference type="InterPro" id="IPR000456">
    <property type="entry name" value="Ribosomal_bL17"/>
</dbReference>
<proteinExistence type="inferred from homology"/>
<name>A0A0D2JE55_9BACT</name>
<dbReference type="SUPFAM" id="SSF64263">
    <property type="entry name" value="Prokaryotic ribosomal protein L17"/>
    <property type="match status" value="1"/>
</dbReference>
<dbReference type="Gene3D" id="3.90.1030.10">
    <property type="entry name" value="Ribosomal protein L17"/>
    <property type="match status" value="1"/>
</dbReference>
<evidence type="ECO:0000256" key="3">
    <source>
        <dbReference type="ARBA" id="ARBA00023274"/>
    </source>
</evidence>
<comment type="caution">
    <text evidence="7">The sequence shown here is derived from an EMBL/GenBank/DDBJ whole genome shotgun (WGS) entry which is preliminary data.</text>
</comment>
<keyword evidence="2 5" id="KW-0689">Ribosomal protein</keyword>
<dbReference type="eggNOG" id="COG0203">
    <property type="taxonomic scope" value="Bacteria"/>
</dbReference>
<gene>
    <name evidence="7" type="ORF">J120_03335</name>
</gene>
<evidence type="ECO:0000256" key="2">
    <source>
        <dbReference type="ARBA" id="ARBA00022980"/>
    </source>
</evidence>
<dbReference type="EMBL" id="ARQD01000002">
    <property type="protein sequence ID" value="KIX85311.1"/>
    <property type="molecule type" value="Genomic_DNA"/>
</dbReference>
<dbReference type="GO" id="GO:0006412">
    <property type="term" value="P:translation"/>
    <property type="evidence" value="ECO:0007669"/>
    <property type="project" value="InterPro"/>
</dbReference>
<dbReference type="NCBIfam" id="TIGR00059">
    <property type="entry name" value="L17"/>
    <property type="match status" value="1"/>
</dbReference>